<evidence type="ECO:0000259" key="5">
    <source>
        <dbReference type="PROSITE" id="PS51078"/>
    </source>
</evidence>
<feature type="domain" description="HTH iclR-type" evidence="4">
    <location>
        <begin position="9"/>
        <end position="68"/>
    </location>
</feature>
<dbReference type="GO" id="GO:0003677">
    <property type="term" value="F:DNA binding"/>
    <property type="evidence" value="ECO:0007669"/>
    <property type="project" value="UniProtKB-KW"/>
</dbReference>
<keyword evidence="7" id="KW-1185">Reference proteome</keyword>
<keyword evidence="2" id="KW-0238">DNA-binding</keyword>
<feature type="domain" description="IclR-ED" evidence="5">
    <location>
        <begin position="69"/>
        <end position="252"/>
    </location>
</feature>
<evidence type="ECO:0000259" key="4">
    <source>
        <dbReference type="PROSITE" id="PS51077"/>
    </source>
</evidence>
<dbReference type="RefSeq" id="WP_373689891.1">
    <property type="nucleotide sequence ID" value="NZ_CP109980.1"/>
</dbReference>
<dbReference type="PROSITE" id="PS51078">
    <property type="entry name" value="ICLR_ED"/>
    <property type="match status" value="1"/>
</dbReference>
<accession>A0ABD5YZ68</accession>
<proteinExistence type="predicted"/>
<keyword evidence="3" id="KW-0804">Transcription</keyword>
<dbReference type="PANTHER" id="PTHR30136">
    <property type="entry name" value="HELIX-TURN-HELIX TRANSCRIPTIONAL REGULATOR, ICLR FAMILY"/>
    <property type="match status" value="1"/>
</dbReference>
<dbReference type="InterPro" id="IPR014757">
    <property type="entry name" value="Tscrpt_reg_IclR_C"/>
</dbReference>
<organism evidence="6 7">
    <name type="scientific">Halocatena marina</name>
    <dbReference type="NCBI Taxonomy" id="2934937"/>
    <lineage>
        <taxon>Archaea</taxon>
        <taxon>Methanobacteriati</taxon>
        <taxon>Methanobacteriota</taxon>
        <taxon>Stenosarchaea group</taxon>
        <taxon>Halobacteria</taxon>
        <taxon>Halobacteriales</taxon>
        <taxon>Natronomonadaceae</taxon>
        <taxon>Halocatena</taxon>
    </lineage>
</organism>
<keyword evidence="1" id="KW-0805">Transcription regulation</keyword>
<dbReference type="AlphaFoldDB" id="A0ABD5YZ68"/>
<dbReference type="GeneID" id="76201878"/>
<dbReference type="EMBL" id="JBHTAX010000004">
    <property type="protein sequence ID" value="MFC7192210.1"/>
    <property type="molecule type" value="Genomic_DNA"/>
</dbReference>
<evidence type="ECO:0000313" key="6">
    <source>
        <dbReference type="EMBL" id="MFC7192210.1"/>
    </source>
</evidence>
<reference evidence="6 7" key="1">
    <citation type="journal article" date="2019" name="Int. J. Syst. Evol. Microbiol.">
        <title>The Global Catalogue of Microorganisms (GCM) 10K type strain sequencing project: providing services to taxonomists for standard genome sequencing and annotation.</title>
        <authorList>
            <consortium name="The Broad Institute Genomics Platform"/>
            <consortium name="The Broad Institute Genome Sequencing Center for Infectious Disease"/>
            <person name="Wu L."/>
            <person name="Ma J."/>
        </authorList>
    </citation>
    <scope>NUCLEOTIDE SEQUENCE [LARGE SCALE GENOMIC DNA]</scope>
    <source>
        <strain evidence="6 7">RDMS1</strain>
    </source>
</reference>
<dbReference type="Pfam" id="PF09339">
    <property type="entry name" value="HTH_IclR"/>
    <property type="match status" value="1"/>
</dbReference>
<dbReference type="InterPro" id="IPR050707">
    <property type="entry name" value="HTH_MetabolicPath_Reg"/>
</dbReference>
<dbReference type="InterPro" id="IPR005471">
    <property type="entry name" value="Tscrpt_reg_IclR_N"/>
</dbReference>
<dbReference type="Gene3D" id="1.10.10.10">
    <property type="entry name" value="Winged helix-like DNA-binding domain superfamily/Winged helix DNA-binding domain"/>
    <property type="match status" value="1"/>
</dbReference>
<dbReference type="PROSITE" id="PS51077">
    <property type="entry name" value="HTH_ICLR"/>
    <property type="match status" value="1"/>
</dbReference>
<sequence>MPDDVKKPIKSTETVFSIIEYIAENNGAGVTELASQINKAKSTVHNHLRTLEMNEYVVKKDDQYVLGYRFLTLGGKARRRSALFEIAKPEINWLVEETGESACVATEEYGKVVYLYQARGEQAVTTDSQTGTRVLPHSTALGKAILSHYPKEEVEALLETHGLPQRTENTHTTREELFSELKIIREQGYAFDDEERIEGLRCVAAPITDGENVWGALSVSGPAKRLQGDWYREELPELIRRAVRVVEINLTYS</sequence>
<dbReference type="InterPro" id="IPR011991">
    <property type="entry name" value="ArsR-like_HTH"/>
</dbReference>
<dbReference type="Gene3D" id="3.30.450.40">
    <property type="match status" value="1"/>
</dbReference>
<evidence type="ECO:0000256" key="1">
    <source>
        <dbReference type="ARBA" id="ARBA00023015"/>
    </source>
</evidence>
<evidence type="ECO:0000256" key="2">
    <source>
        <dbReference type="ARBA" id="ARBA00023125"/>
    </source>
</evidence>
<dbReference type="InterPro" id="IPR036390">
    <property type="entry name" value="WH_DNA-bd_sf"/>
</dbReference>
<protein>
    <submittedName>
        <fullName evidence="6">IclR family transcriptional regulator</fullName>
    </submittedName>
</protein>
<gene>
    <name evidence="6" type="ORF">ACFQL7_21920</name>
</gene>
<comment type="caution">
    <text evidence="6">The sequence shown here is derived from an EMBL/GenBank/DDBJ whole genome shotgun (WGS) entry which is preliminary data.</text>
</comment>
<evidence type="ECO:0000256" key="3">
    <source>
        <dbReference type="ARBA" id="ARBA00023163"/>
    </source>
</evidence>
<dbReference type="Pfam" id="PF01614">
    <property type="entry name" value="IclR_C"/>
    <property type="match status" value="1"/>
</dbReference>
<dbReference type="InterPro" id="IPR036388">
    <property type="entry name" value="WH-like_DNA-bd_sf"/>
</dbReference>
<dbReference type="SMART" id="SM00346">
    <property type="entry name" value="HTH_ICLR"/>
    <property type="match status" value="1"/>
</dbReference>
<dbReference type="InterPro" id="IPR029016">
    <property type="entry name" value="GAF-like_dom_sf"/>
</dbReference>
<name>A0ABD5YZ68_9EURY</name>
<dbReference type="SUPFAM" id="SSF46785">
    <property type="entry name" value="Winged helix' DNA-binding domain"/>
    <property type="match status" value="1"/>
</dbReference>
<dbReference type="SUPFAM" id="SSF55781">
    <property type="entry name" value="GAF domain-like"/>
    <property type="match status" value="1"/>
</dbReference>
<evidence type="ECO:0000313" key="7">
    <source>
        <dbReference type="Proteomes" id="UP001596417"/>
    </source>
</evidence>
<dbReference type="CDD" id="cd00090">
    <property type="entry name" value="HTH_ARSR"/>
    <property type="match status" value="1"/>
</dbReference>
<dbReference type="Proteomes" id="UP001596417">
    <property type="component" value="Unassembled WGS sequence"/>
</dbReference>
<dbReference type="GO" id="GO:0006355">
    <property type="term" value="P:regulation of DNA-templated transcription"/>
    <property type="evidence" value="ECO:0007669"/>
    <property type="project" value="UniProtKB-ARBA"/>
</dbReference>
<dbReference type="PANTHER" id="PTHR30136:SF35">
    <property type="entry name" value="HTH-TYPE TRANSCRIPTIONAL REGULATOR RV1719"/>
    <property type="match status" value="1"/>
</dbReference>